<dbReference type="EMBL" id="BGPR01086285">
    <property type="protein sequence ID" value="GBM02848.1"/>
    <property type="molecule type" value="Genomic_DNA"/>
</dbReference>
<proteinExistence type="predicted"/>
<sequence>MHNCMASERSVLGSRSDPKRMTSSLALIESPQEVKNLANKALQTFKTWTDKHKLEISLDKTYYLHINKNRSGPIWYSGIKWGQNNIKRASVIKYLGVLIDDKFNLTAHLSAIKNKSLILHQGLKNVAGTSWGLSKNIRRQLYLTRWWKRPFSMPQQQGPHNITARQQKLLSSIQRKFLLNITGAYNTTPTAAVQVIEGLMPLHIKAKMQSTLVRVGHLGRNCNYEGIHFDHESYEKPSTPSTIHPALFSLEDRITHGGQDPSNRTPIEVYTDGSKINDQTGSAFCVTANEAITKTWKAKLSPANTVFQAEMLALKAAFEWANTANEDVNIWSDSESSLQALKSFNVKS</sequence>
<dbReference type="SUPFAM" id="SSF53098">
    <property type="entry name" value="Ribonuclease H-like"/>
    <property type="match status" value="1"/>
</dbReference>
<evidence type="ECO:0000259" key="1">
    <source>
        <dbReference type="PROSITE" id="PS50879"/>
    </source>
</evidence>
<dbReference type="InterPro" id="IPR002156">
    <property type="entry name" value="RNaseH_domain"/>
</dbReference>
<dbReference type="GO" id="GO:0003676">
    <property type="term" value="F:nucleic acid binding"/>
    <property type="evidence" value="ECO:0007669"/>
    <property type="project" value="InterPro"/>
</dbReference>
<reference evidence="2 3" key="1">
    <citation type="journal article" date="2019" name="Sci. Rep.">
        <title>Orb-weaving spider Araneus ventricosus genome elucidates the spidroin gene catalogue.</title>
        <authorList>
            <person name="Kono N."/>
            <person name="Nakamura H."/>
            <person name="Ohtoshi R."/>
            <person name="Moran D.A.P."/>
            <person name="Shinohara A."/>
            <person name="Yoshida Y."/>
            <person name="Fujiwara M."/>
            <person name="Mori M."/>
            <person name="Tomita M."/>
            <person name="Arakawa K."/>
        </authorList>
    </citation>
    <scope>NUCLEOTIDE SEQUENCE [LARGE SCALE GENOMIC DNA]</scope>
</reference>
<evidence type="ECO:0000313" key="3">
    <source>
        <dbReference type="Proteomes" id="UP000499080"/>
    </source>
</evidence>
<dbReference type="Gene3D" id="3.30.420.10">
    <property type="entry name" value="Ribonuclease H-like superfamily/Ribonuclease H"/>
    <property type="match status" value="1"/>
</dbReference>
<comment type="caution">
    <text evidence="2">The sequence shown here is derived from an EMBL/GenBank/DDBJ whole genome shotgun (WGS) entry which is preliminary data.</text>
</comment>
<dbReference type="PROSITE" id="PS50879">
    <property type="entry name" value="RNASE_H_1"/>
    <property type="match status" value="1"/>
</dbReference>
<dbReference type="InterPro" id="IPR012337">
    <property type="entry name" value="RNaseH-like_sf"/>
</dbReference>
<evidence type="ECO:0000313" key="2">
    <source>
        <dbReference type="EMBL" id="GBM02848.1"/>
    </source>
</evidence>
<dbReference type="Proteomes" id="UP000499080">
    <property type="component" value="Unassembled WGS sequence"/>
</dbReference>
<dbReference type="Pfam" id="PF00075">
    <property type="entry name" value="RNase_H"/>
    <property type="match status" value="1"/>
</dbReference>
<accession>A0A4Y2CGB5</accession>
<gene>
    <name evidence="2" type="ORF">AVEN_258393_1</name>
</gene>
<feature type="domain" description="RNase H type-1" evidence="1">
    <location>
        <begin position="263"/>
        <end position="348"/>
    </location>
</feature>
<name>A0A4Y2CGB5_ARAVE</name>
<feature type="non-terminal residue" evidence="2">
    <location>
        <position position="348"/>
    </location>
</feature>
<dbReference type="AlphaFoldDB" id="A0A4Y2CGB5"/>
<dbReference type="OrthoDB" id="3261222at2759"/>
<organism evidence="2 3">
    <name type="scientific">Araneus ventricosus</name>
    <name type="common">Orbweaver spider</name>
    <name type="synonym">Epeira ventricosa</name>
    <dbReference type="NCBI Taxonomy" id="182803"/>
    <lineage>
        <taxon>Eukaryota</taxon>
        <taxon>Metazoa</taxon>
        <taxon>Ecdysozoa</taxon>
        <taxon>Arthropoda</taxon>
        <taxon>Chelicerata</taxon>
        <taxon>Arachnida</taxon>
        <taxon>Araneae</taxon>
        <taxon>Araneomorphae</taxon>
        <taxon>Entelegynae</taxon>
        <taxon>Araneoidea</taxon>
        <taxon>Araneidae</taxon>
        <taxon>Araneus</taxon>
    </lineage>
</organism>
<dbReference type="GO" id="GO:0004523">
    <property type="term" value="F:RNA-DNA hybrid ribonuclease activity"/>
    <property type="evidence" value="ECO:0007669"/>
    <property type="project" value="InterPro"/>
</dbReference>
<dbReference type="CDD" id="cd09276">
    <property type="entry name" value="Rnase_HI_RT_non_LTR"/>
    <property type="match status" value="1"/>
</dbReference>
<keyword evidence="3" id="KW-1185">Reference proteome</keyword>
<dbReference type="InterPro" id="IPR036397">
    <property type="entry name" value="RNaseH_sf"/>
</dbReference>
<protein>
    <recommendedName>
        <fullName evidence="1">RNase H type-1 domain-containing protein</fullName>
    </recommendedName>
</protein>